<evidence type="ECO:0000313" key="4">
    <source>
        <dbReference type="Proteomes" id="UP001153620"/>
    </source>
</evidence>
<gene>
    <name evidence="3" type="ORF">CHIRRI_LOCUS12670</name>
</gene>
<feature type="region of interest" description="Disordered" evidence="2">
    <location>
        <begin position="98"/>
        <end position="126"/>
    </location>
</feature>
<keyword evidence="4" id="KW-1185">Reference proteome</keyword>
<feature type="compositionally biased region" description="Low complexity" evidence="2">
    <location>
        <begin position="104"/>
        <end position="123"/>
    </location>
</feature>
<dbReference type="Proteomes" id="UP001153620">
    <property type="component" value="Chromosome 3"/>
</dbReference>
<organism evidence="3 4">
    <name type="scientific">Chironomus riparius</name>
    <dbReference type="NCBI Taxonomy" id="315576"/>
    <lineage>
        <taxon>Eukaryota</taxon>
        <taxon>Metazoa</taxon>
        <taxon>Ecdysozoa</taxon>
        <taxon>Arthropoda</taxon>
        <taxon>Hexapoda</taxon>
        <taxon>Insecta</taxon>
        <taxon>Pterygota</taxon>
        <taxon>Neoptera</taxon>
        <taxon>Endopterygota</taxon>
        <taxon>Diptera</taxon>
        <taxon>Nematocera</taxon>
        <taxon>Chironomoidea</taxon>
        <taxon>Chironomidae</taxon>
        <taxon>Chironominae</taxon>
        <taxon>Chironomus</taxon>
    </lineage>
</organism>
<accession>A0A9N9S5S5</accession>
<feature type="coiled-coil region" evidence="1">
    <location>
        <begin position="671"/>
        <end position="722"/>
    </location>
</feature>
<evidence type="ECO:0000256" key="2">
    <source>
        <dbReference type="SAM" id="MobiDB-lite"/>
    </source>
</evidence>
<feature type="region of interest" description="Disordered" evidence="2">
    <location>
        <begin position="407"/>
        <end position="427"/>
    </location>
</feature>
<protein>
    <submittedName>
        <fullName evidence="3">Uncharacterized protein</fullName>
    </submittedName>
</protein>
<dbReference type="SUPFAM" id="SSF52540">
    <property type="entry name" value="P-loop containing nucleoside triphosphate hydrolases"/>
    <property type="match status" value="1"/>
</dbReference>
<feature type="compositionally biased region" description="Acidic residues" evidence="2">
    <location>
        <begin position="407"/>
        <end position="422"/>
    </location>
</feature>
<proteinExistence type="predicted"/>
<dbReference type="InterPro" id="IPR027417">
    <property type="entry name" value="P-loop_NTPase"/>
</dbReference>
<evidence type="ECO:0000256" key="1">
    <source>
        <dbReference type="SAM" id="Coils"/>
    </source>
</evidence>
<reference evidence="3" key="1">
    <citation type="submission" date="2022-01" db="EMBL/GenBank/DDBJ databases">
        <authorList>
            <person name="King R."/>
        </authorList>
    </citation>
    <scope>NUCLEOTIDE SEQUENCE</scope>
</reference>
<name>A0A9N9S5S5_9DIPT</name>
<feature type="coiled-coil region" evidence="1">
    <location>
        <begin position="889"/>
        <end position="916"/>
    </location>
</feature>
<dbReference type="OrthoDB" id="540783at2759"/>
<reference evidence="3" key="2">
    <citation type="submission" date="2022-10" db="EMBL/GenBank/DDBJ databases">
        <authorList>
            <consortium name="ENA_rothamsted_submissions"/>
            <consortium name="culmorum"/>
            <person name="King R."/>
        </authorList>
    </citation>
    <scope>NUCLEOTIDE SEQUENCE</scope>
</reference>
<keyword evidence="1" id="KW-0175">Coiled coil</keyword>
<dbReference type="AlphaFoldDB" id="A0A9N9S5S5"/>
<sequence length="1083" mass="124957">MENDICIQVTCKISCEKQRYGYTDLINEDAKFNNKPLENFNRQFVFSETENIDKIFRDVFEEQNLLKFYVEGFDINIVKYGKRNIFYETADETSSSSAFKTDRISTSSDTSESTIDSSTSSSSEHNEVETGLVHNFIRSIFEELISLRDTQCLFSVGWTEINQQNQLLDLLNGNGLIQCTMSQLLETVSVGLRNRNNTNSNHNILSIVLEQQSINNATGQAIQKLSTVNFCDLNYGTDKALTNQLISEPMNFYSQPMLPPYPYFNSSPPTNFGNNFFNGNCFLSPPPVQHNVDNMFFNANFRPTFDVNPSSNLVNQQNQRLLRNAELLFSKLNLNDIEDDQRKEIQEWMYLKNECDTYLPIAQTPTTMELPPSYFSNMNANMLINPQPSMIQQQTSLLPIIEMDESNDQHNDDEEETNDNDSESGYIDINDQSNNLFTKISDKMSNFQDKTDDLVRNKCNEYFENNPKVILSSNQSDSKPAQENLHDEAIGGQDLMKLSTNTSTSEQYLAKTGRRRSIRDNNILNSDELNLIKKAAAATSLETDSIKENAESEQLTKLDELRKSLKKSIASIDATNLQIKEVEQTIALKKNLITDLIENNKTRVTAKHKCNKKKSKYQSEYEKCKKDLSKAIMAGKNPLEIQRLKEMATKFEEKLLDLNGINEIAAESSSNKKVKQLHKSLEQSKKQLEVLNKVLKKEVKHKESIEKDIAKQMKSIEENEDNESYNKKLVAVSPSPSSNSKFSDSKVKIRDVNARISHLDEILKEKSSNLQLSGMPGEDKEKESLRYEIRNLRRTRDTLLDQRVSLYKKLKRDKMLTYKEERKMLECDEAIEAIDDVIEVKNELICGHKSIDTNEKLEREKGEQLLMARLNKLSEEEMRILLYKYFMKVIDLKESCRKLEQNLMSLERDKEAWEWREKILTNAIRQSRLESERNLIIQQKNHETRLNLLLRHFANETTNSSLTDSTSNSGTPQPPHLPDYEELNIVKATKSASRHQYHQQHAQLHQTEIERDFKKNLFTKFHVFTRYHQQGGTSNALATVERDHNAIIPHENLKQLNEKKPATKVTRQKNKLIIQQNDKSKGH</sequence>
<evidence type="ECO:0000313" key="3">
    <source>
        <dbReference type="EMBL" id="CAG9809850.1"/>
    </source>
</evidence>
<dbReference type="EMBL" id="OU895879">
    <property type="protein sequence ID" value="CAG9809850.1"/>
    <property type="molecule type" value="Genomic_DNA"/>
</dbReference>